<organism evidence="1 2">
    <name type="scientific">Chaenocephalus aceratus</name>
    <name type="common">Blackfin icefish</name>
    <name type="synonym">Chaenichthys aceratus</name>
    <dbReference type="NCBI Taxonomy" id="36190"/>
    <lineage>
        <taxon>Eukaryota</taxon>
        <taxon>Metazoa</taxon>
        <taxon>Chordata</taxon>
        <taxon>Craniata</taxon>
        <taxon>Vertebrata</taxon>
        <taxon>Euteleostomi</taxon>
        <taxon>Actinopterygii</taxon>
        <taxon>Neopterygii</taxon>
        <taxon>Teleostei</taxon>
        <taxon>Neoteleostei</taxon>
        <taxon>Acanthomorphata</taxon>
        <taxon>Eupercaria</taxon>
        <taxon>Perciformes</taxon>
        <taxon>Notothenioidei</taxon>
        <taxon>Channichthyidae</taxon>
        <taxon>Chaenocephalus</taxon>
    </lineage>
</organism>
<keyword evidence="2" id="KW-1185">Reference proteome</keyword>
<accession>A0ACB9WDC8</accession>
<gene>
    <name evidence="1" type="ORF">KUCAC02_014299</name>
</gene>
<evidence type="ECO:0000313" key="2">
    <source>
        <dbReference type="Proteomes" id="UP001057452"/>
    </source>
</evidence>
<sequence length="68" mass="7522">SSITADLAPGGSSAQELTTTITPWTWSHYDPTHPTPFSFLTPATTLALTLQDDHFHNPQNTRINVVFR</sequence>
<proteinExistence type="predicted"/>
<dbReference type="Proteomes" id="UP001057452">
    <property type="component" value="Chromosome 16"/>
</dbReference>
<comment type="caution">
    <text evidence="1">The sequence shown here is derived from an EMBL/GenBank/DDBJ whole genome shotgun (WGS) entry which is preliminary data.</text>
</comment>
<evidence type="ECO:0000313" key="1">
    <source>
        <dbReference type="EMBL" id="KAI4811389.1"/>
    </source>
</evidence>
<dbReference type="EMBL" id="CM043800">
    <property type="protein sequence ID" value="KAI4811389.1"/>
    <property type="molecule type" value="Genomic_DNA"/>
</dbReference>
<protein>
    <submittedName>
        <fullName evidence="1">Uncharacterized protein</fullName>
    </submittedName>
</protein>
<feature type="non-terminal residue" evidence="1">
    <location>
        <position position="1"/>
    </location>
</feature>
<feature type="non-terminal residue" evidence="1">
    <location>
        <position position="68"/>
    </location>
</feature>
<reference evidence="1" key="1">
    <citation type="submission" date="2022-05" db="EMBL/GenBank/DDBJ databases">
        <title>Chromosome-level genome of Chaenocephalus aceratus.</title>
        <authorList>
            <person name="Park H."/>
        </authorList>
    </citation>
    <scope>NUCLEOTIDE SEQUENCE</scope>
    <source>
        <strain evidence="1">KU_202001</strain>
    </source>
</reference>
<name>A0ACB9WDC8_CHAAC</name>